<dbReference type="PANTHER" id="PTHR40326">
    <property type="entry name" value="PROTEIN CBG10816"/>
    <property type="match status" value="1"/>
</dbReference>
<feature type="region of interest" description="Disordered" evidence="1">
    <location>
        <begin position="1"/>
        <end position="21"/>
    </location>
</feature>
<dbReference type="Gene3D" id="2.120.10.30">
    <property type="entry name" value="TolB, C-terminal domain"/>
    <property type="match status" value="1"/>
</dbReference>
<feature type="region of interest" description="Disordered" evidence="1">
    <location>
        <begin position="34"/>
        <end position="107"/>
    </location>
</feature>
<feature type="compositionally biased region" description="Basic and acidic residues" evidence="1">
    <location>
        <begin position="441"/>
        <end position="466"/>
    </location>
</feature>
<gene>
    <name evidence="2" type="ORF">PENTCL1PPCAC_19674</name>
</gene>
<evidence type="ECO:0000313" key="3">
    <source>
        <dbReference type="Proteomes" id="UP001432027"/>
    </source>
</evidence>
<dbReference type="EMBL" id="BTSX01000004">
    <property type="protein sequence ID" value="GMS97499.1"/>
    <property type="molecule type" value="Genomic_DNA"/>
</dbReference>
<feature type="region of interest" description="Disordered" evidence="1">
    <location>
        <begin position="225"/>
        <end position="262"/>
    </location>
</feature>
<feature type="region of interest" description="Disordered" evidence="1">
    <location>
        <begin position="156"/>
        <end position="185"/>
    </location>
</feature>
<dbReference type="SUPFAM" id="SSF101898">
    <property type="entry name" value="NHL repeat"/>
    <property type="match status" value="1"/>
</dbReference>
<accession>A0AAV5TSR9</accession>
<keyword evidence="3" id="KW-1185">Reference proteome</keyword>
<evidence type="ECO:0000256" key="1">
    <source>
        <dbReference type="SAM" id="MobiDB-lite"/>
    </source>
</evidence>
<comment type="caution">
    <text evidence="2">The sequence shown here is derived from an EMBL/GenBank/DDBJ whole genome shotgun (WGS) entry which is preliminary data.</text>
</comment>
<name>A0AAV5TSR9_9BILA</name>
<organism evidence="2 3">
    <name type="scientific">Pristionchus entomophagus</name>
    <dbReference type="NCBI Taxonomy" id="358040"/>
    <lineage>
        <taxon>Eukaryota</taxon>
        <taxon>Metazoa</taxon>
        <taxon>Ecdysozoa</taxon>
        <taxon>Nematoda</taxon>
        <taxon>Chromadorea</taxon>
        <taxon>Rhabditida</taxon>
        <taxon>Rhabditina</taxon>
        <taxon>Diplogasteromorpha</taxon>
        <taxon>Diplogasteroidea</taxon>
        <taxon>Neodiplogasteridae</taxon>
        <taxon>Pristionchus</taxon>
    </lineage>
</organism>
<feature type="compositionally biased region" description="Polar residues" evidence="1">
    <location>
        <begin position="430"/>
        <end position="439"/>
    </location>
</feature>
<sequence length="860" mass="90314">MFKCFGSAKRPKDDKDPKDWDAFFAERSTEGYLKNVTTDLGESSKQREGTQSPAPSAQAHTNSTAHCSDIKGHQAHSPPTIPNHAKHSGLSSTCDGHVGSAESDKSATVFAPRPLHDELQQLKDAAAAVPPATTTTATFGVLPSAAFQVPAKSAAASPSVSTDSGTYHDDASPKQQTSGGGGFHGFGGSSGTYTKSFDGFAAAKLADAAAAPAAPLSAFGTLPAELGGGGRASPAKQEQQQTTPPALEPPARGGGGFHGFGSGSAANFGAPSGAKSAANGAAARMFQVAMGAARTSTSPSAESGLADLKITTPPKSTVAAATPSTARGGVFECFRNGGRGTVAEEGFGSGRSTVAATTGFGSGRSTVNSTTDPFARFGSARSSASGFNTKATAFTPSSSSASGGSTLNGFGRPMGGAAPAADTVSFGTLRDTTAQQVQKRMQFEDEKRGGEDQKEEVKKDVQKAAESEDDTETEEEPARELPRPWGKRPCFRTMLDGGKKKLVLTSPPKGVVDYFSDHVDRSYGCCYDNVSNTFYATSPGFKGRSNGEVVALSGNCVTPAFLVASGLQEPAAIAVYEPGLSVCVVTNKGILVLTRRDNMQGEMDKFLCRQISHKPFHRGIATTAKGGIVSCCNGKIRMFDGSVANGDEKVLAEANYDQFINNTLFADNPNRRNVKSSPCFIDIVDNRLVMSDLQKHVISLWKIEESPEFGTTIKFVRAIDVAISANTGGGKRILIGDRVPLGKCSFASGCRMDSEGWVLCADAEGRTIQIFDNELKFVTRLETPGRLPYISGLYIEKGGHLMVCDRKSEMGGLRVYMLEARAVTEEEKEKKQQLQQQRPAASPAKSFGFAAAARMQGGRF</sequence>
<dbReference type="Proteomes" id="UP001432027">
    <property type="component" value="Unassembled WGS sequence"/>
</dbReference>
<dbReference type="AlphaFoldDB" id="A0AAV5TSR9"/>
<feature type="compositionally biased region" description="Basic and acidic residues" evidence="1">
    <location>
        <begin position="10"/>
        <end position="21"/>
    </location>
</feature>
<feature type="compositionally biased region" description="Gly residues" evidence="1">
    <location>
        <begin position="252"/>
        <end position="262"/>
    </location>
</feature>
<dbReference type="InterPro" id="IPR011042">
    <property type="entry name" value="6-blade_b-propeller_TolB-like"/>
</dbReference>
<evidence type="ECO:0000313" key="2">
    <source>
        <dbReference type="EMBL" id="GMS97499.1"/>
    </source>
</evidence>
<reference evidence="2" key="1">
    <citation type="submission" date="2023-10" db="EMBL/GenBank/DDBJ databases">
        <title>Genome assembly of Pristionchus species.</title>
        <authorList>
            <person name="Yoshida K."/>
            <person name="Sommer R.J."/>
        </authorList>
    </citation>
    <scope>NUCLEOTIDE SEQUENCE</scope>
    <source>
        <strain evidence="2">RS0144</strain>
    </source>
</reference>
<feature type="compositionally biased region" description="Polar residues" evidence="1">
    <location>
        <begin position="49"/>
        <end position="66"/>
    </location>
</feature>
<protein>
    <submittedName>
        <fullName evidence="2">Uncharacterized protein</fullName>
    </submittedName>
</protein>
<dbReference type="PANTHER" id="PTHR40326:SF1">
    <property type="entry name" value="RING-TYPE DOMAIN-CONTAINING PROTEIN-RELATED"/>
    <property type="match status" value="1"/>
</dbReference>
<feature type="region of interest" description="Disordered" evidence="1">
    <location>
        <begin position="386"/>
        <end position="485"/>
    </location>
</feature>
<proteinExistence type="predicted"/>